<dbReference type="Proteomes" id="UP000827462">
    <property type="component" value="Segment"/>
</dbReference>
<dbReference type="EMBL" id="MZ130492">
    <property type="protein sequence ID" value="QWM90681.1"/>
    <property type="molecule type" value="Genomic_DNA"/>
</dbReference>
<dbReference type="GeneID" id="75687107"/>
<evidence type="ECO:0000313" key="1">
    <source>
        <dbReference type="EMBL" id="QWM90681.1"/>
    </source>
</evidence>
<dbReference type="KEGG" id="vg:75687107"/>
<organism evidence="1 2">
    <name type="scientific">uncultured phage cr12_1</name>
    <dbReference type="NCBI Taxonomy" id="2986409"/>
    <lineage>
        <taxon>Viruses</taxon>
        <taxon>Duplodnaviria</taxon>
        <taxon>Heunggongvirae</taxon>
        <taxon>Uroviricota</taxon>
        <taxon>Caudoviricetes</taxon>
        <taxon>Crassvirales</taxon>
        <taxon>Suoliviridae</taxon>
        <taxon>Bearivirinae</taxon>
        <taxon>Afonbuvirus</taxon>
        <taxon>Afonbuvirus intestinihominis</taxon>
    </lineage>
</organism>
<keyword evidence="2" id="KW-1185">Reference proteome</keyword>
<accession>A0AAE7RWH6</accession>
<proteinExistence type="predicted"/>
<name>A0AAE7RWH6_9CAUD</name>
<sequence length="80" mass="9487">MSYIAADMWGEHLFYNKPVRYVHETTKRSWWIDPKHNNSISVPIGTAKLFNDAGFLYTHYVPFDKRNMCFGDNPIEIKVY</sequence>
<keyword evidence="1" id="KW-0449">Lipoprotein</keyword>
<protein>
    <submittedName>
        <fullName evidence="1">Lipoprotein</fullName>
    </submittedName>
</protein>
<evidence type="ECO:0000313" key="2">
    <source>
        <dbReference type="Proteomes" id="UP000827462"/>
    </source>
</evidence>
<dbReference type="RefSeq" id="YP_010509621.1">
    <property type="nucleotide sequence ID" value="NC_067210.1"/>
</dbReference>
<gene>
    <name evidence="1" type="primary">gp_72709</name>
</gene>
<reference evidence="1 2" key="1">
    <citation type="submission" date="2021-04" db="EMBL/GenBank/DDBJ databases">
        <authorList>
            <person name="Shkoporov A.N."/>
            <person name="Stockdale S.R."/>
            <person name="Guerin E."/>
            <person name="Ross R.P."/>
            <person name="Hill C."/>
        </authorList>
    </citation>
    <scope>NUCLEOTIDE SEQUENCE [LARGE SCALE GENOMIC DNA]</scope>
    <source>
        <strain evidence="2">cr12_1</strain>
    </source>
</reference>